<dbReference type="eggNOG" id="COG4206">
    <property type="taxonomic scope" value="Bacteria"/>
</dbReference>
<dbReference type="SUPFAM" id="SSF49452">
    <property type="entry name" value="Starch-binding domain-like"/>
    <property type="match status" value="1"/>
</dbReference>
<evidence type="ECO:0000313" key="6">
    <source>
        <dbReference type="EMBL" id="ADQ19207.1"/>
    </source>
</evidence>
<dbReference type="Proteomes" id="UP000007435">
    <property type="component" value="Chromosome"/>
</dbReference>
<dbReference type="InterPro" id="IPR036942">
    <property type="entry name" value="Beta-barrel_TonB_sf"/>
</dbReference>
<dbReference type="InterPro" id="IPR013784">
    <property type="entry name" value="Carb-bd-like_fold"/>
</dbReference>
<dbReference type="STRING" id="649349.Lbys_3559"/>
<keyword evidence="2" id="KW-0472">Membrane</keyword>
<dbReference type="AlphaFoldDB" id="E4RZ89"/>
<dbReference type="Gene3D" id="2.170.130.10">
    <property type="entry name" value="TonB-dependent receptor, plug domain"/>
    <property type="match status" value="1"/>
</dbReference>
<dbReference type="Pfam" id="PF14905">
    <property type="entry name" value="OMP_b-brl_3"/>
    <property type="match status" value="1"/>
</dbReference>
<protein>
    <submittedName>
        <fullName evidence="6">TonB-dependent receptor plug</fullName>
    </submittedName>
</protein>
<dbReference type="KEGG" id="lby:Lbys_3559"/>
<proteinExistence type="predicted"/>
<reference evidence="6 7" key="2">
    <citation type="journal article" date="2011" name="Stand. Genomic Sci.">
        <title>Complete genome sequence of Leadbetterella byssophila type strain (4M15).</title>
        <authorList>
            <person name="Abt B."/>
            <person name="Teshima H."/>
            <person name="Lucas S."/>
            <person name="Lapidus A."/>
            <person name="Del Rio T.G."/>
            <person name="Nolan M."/>
            <person name="Tice H."/>
            <person name="Cheng J.F."/>
            <person name="Pitluck S."/>
            <person name="Liolios K."/>
            <person name="Pagani I."/>
            <person name="Ivanova N."/>
            <person name="Mavromatis K."/>
            <person name="Pati A."/>
            <person name="Tapia R."/>
            <person name="Han C."/>
            <person name="Goodwin L."/>
            <person name="Chen A."/>
            <person name="Palaniappan K."/>
            <person name="Land M."/>
            <person name="Hauser L."/>
            <person name="Chang Y.J."/>
            <person name="Jeffries C.D."/>
            <person name="Rohde M."/>
            <person name="Goker M."/>
            <person name="Tindall B.J."/>
            <person name="Detter J.C."/>
            <person name="Woyke T."/>
            <person name="Bristow J."/>
            <person name="Eisen J.A."/>
            <person name="Markowitz V."/>
            <person name="Hugenholtz P."/>
            <person name="Klenk H.P."/>
            <person name="Kyrpides N.C."/>
        </authorList>
    </citation>
    <scope>NUCLEOTIDE SEQUENCE [LARGE SCALE GENOMIC DNA]</scope>
    <source>
        <strain evidence="7">DSM 17132 / JCM 16389 / KACC 11308 / NBRC 106382 / 4M15</strain>
    </source>
</reference>
<dbReference type="GO" id="GO:0030246">
    <property type="term" value="F:carbohydrate binding"/>
    <property type="evidence" value="ECO:0007669"/>
    <property type="project" value="InterPro"/>
</dbReference>
<dbReference type="PANTHER" id="PTHR40980:SF4">
    <property type="entry name" value="TONB-DEPENDENT RECEPTOR-LIKE BETA-BARREL DOMAIN-CONTAINING PROTEIN"/>
    <property type="match status" value="1"/>
</dbReference>
<dbReference type="Gene3D" id="2.60.40.1120">
    <property type="entry name" value="Carboxypeptidase-like, regulatory domain"/>
    <property type="match status" value="1"/>
</dbReference>
<dbReference type="Gene3D" id="2.40.170.20">
    <property type="entry name" value="TonB-dependent receptor, beta-barrel domain"/>
    <property type="match status" value="1"/>
</dbReference>
<dbReference type="SUPFAM" id="SSF56935">
    <property type="entry name" value="Porins"/>
    <property type="match status" value="1"/>
</dbReference>
<dbReference type="GO" id="GO:0009279">
    <property type="term" value="C:cell outer membrane"/>
    <property type="evidence" value="ECO:0007669"/>
    <property type="project" value="UniProtKB-SubCell"/>
</dbReference>
<dbReference type="eggNOG" id="COG1629">
    <property type="taxonomic scope" value="Bacteria"/>
</dbReference>
<dbReference type="EMBL" id="CP002305">
    <property type="protein sequence ID" value="ADQ19207.1"/>
    <property type="molecule type" value="Genomic_DNA"/>
</dbReference>
<name>E4RZ89_LEAB4</name>
<evidence type="ECO:0000256" key="2">
    <source>
        <dbReference type="ARBA" id="ARBA00023136"/>
    </source>
</evidence>
<dbReference type="HOGENOM" id="CLU_017617_1_0_10"/>
<evidence type="ECO:0000259" key="5">
    <source>
        <dbReference type="Pfam" id="PF14905"/>
    </source>
</evidence>
<dbReference type="InterPro" id="IPR041700">
    <property type="entry name" value="OMP_b-brl_3"/>
</dbReference>
<dbReference type="PANTHER" id="PTHR40980">
    <property type="entry name" value="PLUG DOMAIN-CONTAINING PROTEIN"/>
    <property type="match status" value="1"/>
</dbReference>
<evidence type="ECO:0000256" key="3">
    <source>
        <dbReference type="ARBA" id="ARBA00023237"/>
    </source>
</evidence>
<feature type="domain" description="Outer membrane protein beta-barrel" evidence="5">
    <location>
        <begin position="387"/>
        <end position="781"/>
    </location>
</feature>
<evidence type="ECO:0000256" key="1">
    <source>
        <dbReference type="ARBA" id="ARBA00004442"/>
    </source>
</evidence>
<sequence length="807" mass="90884">MLAMLCMAGGMAMAQSNNTRITGVIHDSQGSKIPFANVFLYAVADSVFKKAVAADEEAKFSIEDAGYGNYYIKVTAVGYSDYSSPSFMLSSENPQIALDHIQLNDRALALSGVQVTARKPFIEQHLDKMVINVESSISASGSSALEILEKVPGVMIDRQSDQIRIRNKSGVIVMIDGRVAQMTGEALSQYLSNLSSDQIASIEVITSPSSKYDAAGNAGIINIRLKKNQNYGTNGTLSMNLGKGILSQSVSNLHRGNVDLNINHRTEKWNIYSNLGLGLNNFYNDNHFIRSVTNTNGKTSFDQYTERFGSVKNYIGRLGADYNFTNKLTIGLRGDINLLGGEMSSQGISLVNEIQAGEPSLTTLKPNSNRTMGTDMYSINANLRHKNGEKEVSADLDYSLFENRSDQVFNNNYYYSGGDSLTRQWVIQPNNTNIFTAKLDITLPFENKLKLDFGAKSTSVSTNNDFTYEDFKNGIWIKNPNQSNHFRYKENIHAVYLSSGYTFVRWTLQAGLRGEYTHSDGHSITLGQRNTRDYFNLFPTGFVNYKIAEKHQIKYAYSKRIDRPNYGTLNPFIFYLDPYFYVKGNPNLNPQFTDMNELTYTFKDQYFATLEYSRSRGLISEVVTLDGDISISQKQNIARGENWAFILSLPIKFNNWWSSQNSFHIFHDSYTDNNLAGTTLNNSAYSAGFRTTQTFTLPKKWTLELNYWYNTPSAYGIYRQSHAQHALNPGLQKNFGKIKLKLNVSDTFLTSFYRGYVQSDNIDLHISNRWNARRVALSLSYSFGNQNIKNQNRTSASEDEKRRASAG</sequence>
<feature type="domain" description="TonB-dependent receptor plug" evidence="4">
    <location>
        <begin position="140"/>
        <end position="219"/>
    </location>
</feature>
<keyword evidence="6" id="KW-0675">Receptor</keyword>
<reference key="1">
    <citation type="submission" date="2010-11" db="EMBL/GenBank/DDBJ databases">
        <title>The complete genome of Leadbetterella byssophila DSM 17132.</title>
        <authorList>
            <consortium name="US DOE Joint Genome Institute (JGI-PGF)"/>
            <person name="Lucas S."/>
            <person name="Copeland A."/>
            <person name="Lapidus A."/>
            <person name="Glavina del Rio T."/>
            <person name="Dalin E."/>
            <person name="Tice H."/>
            <person name="Bruce D."/>
            <person name="Goodwin L."/>
            <person name="Pitluck S."/>
            <person name="Kyrpides N."/>
            <person name="Mavromatis K."/>
            <person name="Ivanova N."/>
            <person name="Teshima H."/>
            <person name="Brettin T."/>
            <person name="Detter J.C."/>
            <person name="Han C."/>
            <person name="Tapia R."/>
            <person name="Land M."/>
            <person name="Hauser L."/>
            <person name="Markowitz V."/>
            <person name="Cheng J.-F."/>
            <person name="Hugenholtz P."/>
            <person name="Woyke T."/>
            <person name="Wu D."/>
            <person name="Tindall B."/>
            <person name="Pomrenke H.G."/>
            <person name="Brambilla E."/>
            <person name="Klenk H.-P."/>
            <person name="Eisen J.A."/>
        </authorList>
    </citation>
    <scope>NUCLEOTIDE SEQUENCE [LARGE SCALE GENOMIC DNA]</scope>
    <source>
        <strain>DSM 17132</strain>
    </source>
</reference>
<evidence type="ECO:0000259" key="4">
    <source>
        <dbReference type="Pfam" id="PF07715"/>
    </source>
</evidence>
<gene>
    <name evidence="6" type="ordered locus">Lbys_3559</name>
</gene>
<comment type="subcellular location">
    <subcellularLocation>
        <location evidence="1">Cell outer membrane</location>
    </subcellularLocation>
</comment>
<evidence type="ECO:0000313" key="7">
    <source>
        <dbReference type="Proteomes" id="UP000007435"/>
    </source>
</evidence>
<keyword evidence="3" id="KW-0998">Cell outer membrane</keyword>
<dbReference type="Pfam" id="PF07715">
    <property type="entry name" value="Plug"/>
    <property type="match status" value="1"/>
</dbReference>
<organism evidence="6 7">
    <name type="scientific">Leadbetterella byssophila (strain DSM 17132 / JCM 16389 / KACC 11308 / NBRC 106382 / 4M15)</name>
    <dbReference type="NCBI Taxonomy" id="649349"/>
    <lineage>
        <taxon>Bacteria</taxon>
        <taxon>Pseudomonadati</taxon>
        <taxon>Bacteroidota</taxon>
        <taxon>Cytophagia</taxon>
        <taxon>Cytophagales</taxon>
        <taxon>Leadbetterellaceae</taxon>
        <taxon>Leadbetterella</taxon>
    </lineage>
</organism>
<dbReference type="InterPro" id="IPR012910">
    <property type="entry name" value="Plug_dom"/>
</dbReference>
<keyword evidence="7" id="KW-1185">Reference proteome</keyword>
<accession>E4RZ89</accession>
<dbReference type="InterPro" id="IPR037066">
    <property type="entry name" value="Plug_dom_sf"/>
</dbReference>